<dbReference type="InterPro" id="IPR029057">
    <property type="entry name" value="PRTase-like"/>
</dbReference>
<evidence type="ECO:0000313" key="3">
    <source>
        <dbReference type="EMBL" id="TVV73292.1"/>
    </source>
</evidence>
<dbReference type="AlphaFoldDB" id="A0A558R1S1"/>
<feature type="domain" description="Double zinc ribbon" evidence="2">
    <location>
        <begin position="18"/>
        <end position="76"/>
    </location>
</feature>
<dbReference type="SUPFAM" id="SSF53271">
    <property type="entry name" value="PRTase-like"/>
    <property type="match status" value="1"/>
</dbReference>
<dbReference type="EMBL" id="VNIM01000049">
    <property type="protein sequence ID" value="TVV73292.1"/>
    <property type="molecule type" value="Genomic_DNA"/>
</dbReference>
<dbReference type="Gene3D" id="3.40.50.2020">
    <property type="match status" value="1"/>
</dbReference>
<dbReference type="Proteomes" id="UP000318681">
    <property type="component" value="Unassembled WGS sequence"/>
</dbReference>
<evidence type="ECO:0000256" key="1">
    <source>
        <dbReference type="ARBA" id="ARBA00008007"/>
    </source>
</evidence>
<accession>A0A558R1S1</accession>
<evidence type="ECO:0000259" key="2">
    <source>
        <dbReference type="Pfam" id="PF18912"/>
    </source>
</evidence>
<gene>
    <name evidence="3" type="ORF">FOY91_12640</name>
</gene>
<dbReference type="Pfam" id="PF18912">
    <property type="entry name" value="DZR_2"/>
    <property type="match status" value="1"/>
</dbReference>
<dbReference type="PANTHER" id="PTHR47505">
    <property type="entry name" value="DNA UTILIZATION PROTEIN YHGH"/>
    <property type="match status" value="1"/>
</dbReference>
<comment type="similarity">
    <text evidence="1">Belongs to the ComF/GntX family.</text>
</comment>
<dbReference type="InterPro" id="IPR000836">
    <property type="entry name" value="PRTase_dom"/>
</dbReference>
<name>A0A558R1S1_9SPHN</name>
<comment type="caution">
    <text evidence="3">The sequence shown here is derived from an EMBL/GenBank/DDBJ whole genome shotgun (WGS) entry which is preliminary data.</text>
</comment>
<sequence>MTAPSLLSATRAGAARVLAFALPPRCPGCGAVTADDHAFCTDCWGALDFLGRPACATCGVPLPYDEGPDMRCDPCLAHPPALDGMCAATAYDAVPRRIALRLKHGRRPGLAETIARRLERLVDPGEPWLIAPVPLHRWRIWSRGYNQSALIGRALARRTGLPFSPDLIARTRHTPSLRGLGRHARLRTVRDAFAIPDPATVAGRAVLLIDDVFTTGATANACAAALKAAGAREVRLLCWARVALEPSGEDA</sequence>
<proteinExistence type="inferred from homology"/>
<dbReference type="RefSeq" id="WP_145152379.1">
    <property type="nucleotide sequence ID" value="NZ_VNIM01000049.1"/>
</dbReference>
<dbReference type="InterPro" id="IPR044005">
    <property type="entry name" value="DZR_2"/>
</dbReference>
<dbReference type="CDD" id="cd06223">
    <property type="entry name" value="PRTases_typeI"/>
    <property type="match status" value="1"/>
</dbReference>
<protein>
    <submittedName>
        <fullName evidence="3">ComF family protein</fullName>
    </submittedName>
</protein>
<dbReference type="PANTHER" id="PTHR47505:SF1">
    <property type="entry name" value="DNA UTILIZATION PROTEIN YHGH"/>
    <property type="match status" value="1"/>
</dbReference>
<keyword evidence="4" id="KW-1185">Reference proteome</keyword>
<dbReference type="OrthoDB" id="9779910at2"/>
<reference evidence="3 4" key="1">
    <citation type="submission" date="2019-07" db="EMBL/GenBank/DDBJ databases">
        <title>Sphingomonas solaris sp. nov., isolated from a solar panel from Boston, Massachusetts.</title>
        <authorList>
            <person name="Tanner K."/>
            <person name="Pascual J."/>
            <person name="Mancuso C."/>
            <person name="Pereto J."/>
            <person name="Khalil A."/>
            <person name="Vilanova C."/>
        </authorList>
    </citation>
    <scope>NUCLEOTIDE SEQUENCE [LARGE SCALE GENOMIC DNA]</scope>
    <source>
        <strain evidence="3 4">R4DWN</strain>
    </source>
</reference>
<dbReference type="InterPro" id="IPR051910">
    <property type="entry name" value="ComF/GntX_DNA_util-trans"/>
</dbReference>
<evidence type="ECO:0000313" key="4">
    <source>
        <dbReference type="Proteomes" id="UP000318681"/>
    </source>
</evidence>
<organism evidence="3 4">
    <name type="scientific">Alterirhizorhabdus solaris</name>
    <dbReference type="NCBI Taxonomy" id="2529389"/>
    <lineage>
        <taxon>Bacteria</taxon>
        <taxon>Pseudomonadati</taxon>
        <taxon>Pseudomonadota</taxon>
        <taxon>Alphaproteobacteria</taxon>
        <taxon>Sphingomonadales</taxon>
        <taxon>Rhizorhabdaceae</taxon>
        <taxon>Alterirhizorhabdus</taxon>
    </lineage>
</organism>